<organism evidence="3 4">
    <name type="scientific">Pseudocercospora fuligena</name>
    <dbReference type="NCBI Taxonomy" id="685502"/>
    <lineage>
        <taxon>Eukaryota</taxon>
        <taxon>Fungi</taxon>
        <taxon>Dikarya</taxon>
        <taxon>Ascomycota</taxon>
        <taxon>Pezizomycotina</taxon>
        <taxon>Dothideomycetes</taxon>
        <taxon>Dothideomycetidae</taxon>
        <taxon>Mycosphaerellales</taxon>
        <taxon>Mycosphaerellaceae</taxon>
        <taxon>Pseudocercospora</taxon>
    </lineage>
</organism>
<dbReference type="Proteomes" id="UP000660729">
    <property type="component" value="Unassembled WGS sequence"/>
</dbReference>
<gene>
    <name evidence="3" type="ORF">HII31_10945</name>
</gene>
<dbReference type="OrthoDB" id="3646259at2759"/>
<feature type="compositionally biased region" description="Basic and acidic residues" evidence="1">
    <location>
        <begin position="1"/>
        <end position="13"/>
    </location>
</feature>
<accession>A0A8H6R7Z2</accession>
<keyword evidence="2" id="KW-0812">Transmembrane</keyword>
<feature type="compositionally biased region" description="Polar residues" evidence="1">
    <location>
        <begin position="26"/>
        <end position="40"/>
    </location>
</feature>
<evidence type="ECO:0000313" key="3">
    <source>
        <dbReference type="EMBL" id="KAF7187606.1"/>
    </source>
</evidence>
<evidence type="ECO:0000313" key="4">
    <source>
        <dbReference type="Proteomes" id="UP000660729"/>
    </source>
</evidence>
<feature type="transmembrane region" description="Helical" evidence="2">
    <location>
        <begin position="163"/>
        <end position="182"/>
    </location>
</feature>
<protein>
    <submittedName>
        <fullName evidence="3">Uncharacterized protein</fullName>
    </submittedName>
</protein>
<name>A0A8H6R7Z2_9PEZI</name>
<dbReference type="EMBL" id="JABCIY010000224">
    <property type="protein sequence ID" value="KAF7187606.1"/>
    <property type="molecule type" value="Genomic_DNA"/>
</dbReference>
<comment type="caution">
    <text evidence="3">The sequence shown here is derived from an EMBL/GenBank/DDBJ whole genome shotgun (WGS) entry which is preliminary data.</text>
</comment>
<keyword evidence="4" id="KW-1185">Reference proteome</keyword>
<dbReference type="AlphaFoldDB" id="A0A8H6R7Z2"/>
<keyword evidence="2" id="KW-1133">Transmembrane helix</keyword>
<evidence type="ECO:0000256" key="1">
    <source>
        <dbReference type="SAM" id="MobiDB-lite"/>
    </source>
</evidence>
<proteinExistence type="predicted"/>
<keyword evidence="2" id="KW-0472">Membrane</keyword>
<reference evidence="3" key="1">
    <citation type="submission" date="2020-04" db="EMBL/GenBank/DDBJ databases">
        <title>Draft genome resource of the tomato pathogen Pseudocercospora fuligena.</title>
        <authorList>
            <person name="Zaccaron A."/>
        </authorList>
    </citation>
    <scope>NUCLEOTIDE SEQUENCE</scope>
    <source>
        <strain evidence="3">PF001</strain>
    </source>
</reference>
<sequence>MNMSKEDDLEKNLPESSRASLDDDGQSSSSTLLEKPSQNKSPEEAGIKLPAEDATADDVRAYFVEILTLSYGLGHAESRQIASAWLAGTGRELRKYPGKMYHDIFGPQAGWTLYKEIKIAVVKENYEKNPPKTWQAKLSICVAILGAMGALTGLGILLGAVMWGIAAPLYFLLFILMICTVCDSRAKPEDIAEKALVEIWGSEGSNGQGSK</sequence>
<feature type="region of interest" description="Disordered" evidence="1">
    <location>
        <begin position="1"/>
        <end position="51"/>
    </location>
</feature>
<evidence type="ECO:0000256" key="2">
    <source>
        <dbReference type="SAM" id="Phobius"/>
    </source>
</evidence>
<feature type="transmembrane region" description="Helical" evidence="2">
    <location>
        <begin position="138"/>
        <end position="157"/>
    </location>
</feature>